<dbReference type="InterPro" id="IPR051538">
    <property type="entry name" value="Acyl-CoA_Synth/Transferase"/>
</dbReference>
<dbReference type="GO" id="GO:0006099">
    <property type="term" value="P:tricarboxylic acid cycle"/>
    <property type="evidence" value="ECO:0007669"/>
    <property type="project" value="UniProtKB-KW"/>
</dbReference>
<keyword evidence="3 6" id="KW-0547">Nucleotide-binding</keyword>
<dbReference type="Pfam" id="PF13607">
    <property type="entry name" value="Succ_CoA_lig"/>
    <property type="match status" value="1"/>
</dbReference>
<dbReference type="Gene3D" id="3.40.50.261">
    <property type="entry name" value="Succinyl-CoA synthetase domains"/>
    <property type="match status" value="2"/>
</dbReference>
<dbReference type="PANTHER" id="PTHR43334:SF1">
    <property type="entry name" value="3-HYDROXYPROPIONATE--COA LIGASE [ADP-FORMING]"/>
    <property type="match status" value="1"/>
</dbReference>
<dbReference type="InterPro" id="IPR013815">
    <property type="entry name" value="ATP_grasp_subdomain_1"/>
</dbReference>
<evidence type="ECO:0000259" key="7">
    <source>
        <dbReference type="PROSITE" id="PS50975"/>
    </source>
</evidence>
<organism evidence="8 9">
    <name type="scientific">Candidatus Filomicrobium marinum</name>
    <dbReference type="NCBI Taxonomy" id="1608628"/>
    <lineage>
        <taxon>Bacteria</taxon>
        <taxon>Pseudomonadati</taxon>
        <taxon>Pseudomonadota</taxon>
        <taxon>Alphaproteobacteria</taxon>
        <taxon>Hyphomicrobiales</taxon>
        <taxon>Hyphomicrobiaceae</taxon>
        <taxon>Filomicrobium</taxon>
    </lineage>
</organism>
<dbReference type="Gene3D" id="3.40.50.720">
    <property type="entry name" value="NAD(P)-binding Rossmann-like Domain"/>
    <property type="match status" value="1"/>
</dbReference>
<dbReference type="GO" id="GO:0005524">
    <property type="term" value="F:ATP binding"/>
    <property type="evidence" value="ECO:0007669"/>
    <property type="project" value="UniProtKB-UniRule"/>
</dbReference>
<accession>A0A0D6JBJ6</accession>
<dbReference type="SUPFAM" id="SSF52210">
    <property type="entry name" value="Succinyl-CoA synthetase domains"/>
    <property type="match status" value="2"/>
</dbReference>
<evidence type="ECO:0000256" key="3">
    <source>
        <dbReference type="ARBA" id="ARBA00022741"/>
    </source>
</evidence>
<dbReference type="Proteomes" id="UP000033187">
    <property type="component" value="Chromosome 1"/>
</dbReference>
<evidence type="ECO:0000313" key="9">
    <source>
        <dbReference type="Proteomes" id="UP000033187"/>
    </source>
</evidence>
<dbReference type="EMBL" id="LN829119">
    <property type="protein sequence ID" value="CPR16435.1"/>
    <property type="molecule type" value="Genomic_DNA"/>
</dbReference>
<dbReference type="Pfam" id="PF13380">
    <property type="entry name" value="CoA_binding_2"/>
    <property type="match status" value="1"/>
</dbReference>
<sequence length="720" mass="75644">MKTSLKPLVKPNAIAVVGASSDFRKVSGRPVKWLIEKGYKGKIYPVNPKAQEIGGLPAIASIDDLPDGVDLAVVVLPASGVVQAIRDLGRKGVPAAVVFASGFSEIGEEGCKLEAELREAARASGVRICGPNCLGLFNAFERVIASFSQYVNGEVPAGPIAFVSQSGAFGTAISALARSRGLGLGYFVNTGNEVDVTFVDAMRQVIEDERIRVGAGYIEGLKDGPGLCDLADRAMELGKPLVLTKVGRTGAGARAAASHTGSLAGEDIVFDGVVRQKGIIRARNEEHMLDLVEVLSCCDLPEGAGIGIATQSGGAGVLMADRIEELGLSVPRLSDATQAKIQECIPGFGATANPVDVTGQFVADPKILSESVLHMLDDPDVDVGIVWLQLMEGFADTLVSLFEDIKERATKPFIVAWVAAPDEAVKALRKRGIAVLRGAEPAVDAVVGLIRFAEARRQWSADREVRAKQQLAQVVIPSGDGPLSTVDAVRILKSAGVSIVPTEFAASAEEAVHAAESVGFPVVMKIESADILHKTEVDGIRLGLKTAEDVRSCFADLVSSVAQKRPDASIDGVVVQPMFKGDVEVVIGLQDDPVFGNVIMVGLGGVLVEVLKDVAFRKCPLTPRDASNMIDSLMGAAMFGSFRGRKGIDRDALVAMLCRVSELGAATEGVLRELDLNPVMLTSEAAAAVDVVMVRHPRQVTSVSDSKASSGLSAAALMEK</sequence>
<evidence type="ECO:0000256" key="1">
    <source>
        <dbReference type="ARBA" id="ARBA00022532"/>
    </source>
</evidence>
<dbReference type="Pfam" id="PF13549">
    <property type="entry name" value="ATP-grasp_5"/>
    <property type="match status" value="1"/>
</dbReference>
<comment type="similarity">
    <text evidence="5">In the N-terminal section; belongs to the acetate CoA ligase alpha subunit family.</text>
</comment>
<dbReference type="Pfam" id="PF19045">
    <property type="entry name" value="Ligase_CoA_2"/>
    <property type="match status" value="1"/>
</dbReference>
<keyword evidence="2" id="KW-0436">Ligase</keyword>
<reference evidence="9" key="1">
    <citation type="submission" date="2015-02" db="EMBL/GenBank/DDBJ databases">
        <authorList>
            <person name="Chooi Y.-H."/>
        </authorList>
    </citation>
    <scope>NUCLEOTIDE SEQUENCE [LARGE SCALE GENOMIC DNA]</scope>
    <source>
        <strain evidence="9">strain Y</strain>
    </source>
</reference>
<dbReference type="InterPro" id="IPR016102">
    <property type="entry name" value="Succinyl-CoA_synth-like"/>
</dbReference>
<dbReference type="InterPro" id="IPR011761">
    <property type="entry name" value="ATP-grasp"/>
</dbReference>
<dbReference type="InterPro" id="IPR036291">
    <property type="entry name" value="NAD(P)-bd_dom_sf"/>
</dbReference>
<evidence type="ECO:0000313" key="8">
    <source>
        <dbReference type="EMBL" id="CPR16435.1"/>
    </source>
</evidence>
<dbReference type="SUPFAM" id="SSF51735">
    <property type="entry name" value="NAD(P)-binding Rossmann-fold domains"/>
    <property type="match status" value="1"/>
</dbReference>
<dbReference type="InterPro" id="IPR003781">
    <property type="entry name" value="CoA-bd"/>
</dbReference>
<evidence type="ECO:0000256" key="5">
    <source>
        <dbReference type="ARBA" id="ARBA00060888"/>
    </source>
</evidence>
<keyword evidence="4 6" id="KW-0067">ATP-binding</keyword>
<dbReference type="GO" id="GO:0046872">
    <property type="term" value="F:metal ion binding"/>
    <property type="evidence" value="ECO:0007669"/>
    <property type="project" value="InterPro"/>
</dbReference>
<name>A0A0D6JBJ6_9HYPH</name>
<dbReference type="KEGG" id="fil:BN1229_v1_0803"/>
<dbReference type="KEGG" id="fiy:BN1229_v1_0807"/>
<keyword evidence="1" id="KW-0816">Tricarboxylic acid cycle</keyword>
<dbReference type="RefSeq" id="WP_076605277.1">
    <property type="nucleotide sequence ID" value="NZ_LN829118.1"/>
</dbReference>
<dbReference type="OrthoDB" id="9807426at2"/>
<dbReference type="Gene3D" id="3.30.470.20">
    <property type="entry name" value="ATP-grasp fold, B domain"/>
    <property type="match status" value="1"/>
</dbReference>
<feature type="domain" description="ATP-grasp" evidence="7">
    <location>
        <begin position="489"/>
        <end position="525"/>
    </location>
</feature>
<dbReference type="SUPFAM" id="SSF56059">
    <property type="entry name" value="Glutathione synthetase ATP-binding domain-like"/>
    <property type="match status" value="1"/>
</dbReference>
<dbReference type="InterPro" id="IPR043938">
    <property type="entry name" value="Ligase_CoA_dom"/>
</dbReference>
<evidence type="ECO:0000256" key="6">
    <source>
        <dbReference type="PROSITE-ProRule" id="PRU00409"/>
    </source>
</evidence>
<dbReference type="Gene3D" id="3.30.1490.20">
    <property type="entry name" value="ATP-grasp fold, A domain"/>
    <property type="match status" value="1"/>
</dbReference>
<dbReference type="SMART" id="SM00881">
    <property type="entry name" value="CoA_binding"/>
    <property type="match status" value="1"/>
</dbReference>
<keyword evidence="9" id="KW-1185">Reference proteome</keyword>
<dbReference type="AlphaFoldDB" id="A0A0D6JBJ6"/>
<proteinExistence type="inferred from homology"/>
<dbReference type="FunFam" id="3.30.1490.20:FF:000020">
    <property type="entry name" value="Protein lysine acetyltransferase"/>
    <property type="match status" value="1"/>
</dbReference>
<evidence type="ECO:0000256" key="2">
    <source>
        <dbReference type="ARBA" id="ARBA00022598"/>
    </source>
</evidence>
<dbReference type="PROSITE" id="PS50975">
    <property type="entry name" value="ATP_GRASP"/>
    <property type="match status" value="1"/>
</dbReference>
<evidence type="ECO:0000256" key="4">
    <source>
        <dbReference type="ARBA" id="ARBA00022840"/>
    </source>
</evidence>
<dbReference type="InterPro" id="IPR032875">
    <property type="entry name" value="Succ_CoA_lig_flav_dom"/>
</dbReference>
<protein>
    <recommendedName>
        <fullName evidence="7">ATP-grasp domain-containing protein</fullName>
    </recommendedName>
</protein>
<dbReference type="GO" id="GO:0043758">
    <property type="term" value="F:acetate-CoA ligase (ADP-forming) activity"/>
    <property type="evidence" value="ECO:0007669"/>
    <property type="project" value="InterPro"/>
</dbReference>
<gene>
    <name evidence="8" type="ORF">YBN1229_v1_0807</name>
</gene>
<dbReference type="PANTHER" id="PTHR43334">
    <property type="entry name" value="ACETATE--COA LIGASE [ADP-FORMING]"/>
    <property type="match status" value="1"/>
</dbReference>